<evidence type="ECO:0000256" key="1">
    <source>
        <dbReference type="SAM" id="MobiDB-lite"/>
    </source>
</evidence>
<comment type="caution">
    <text evidence="2">The sequence shown here is derived from an EMBL/GenBank/DDBJ whole genome shotgun (WGS) entry which is preliminary data.</text>
</comment>
<feature type="region of interest" description="Disordered" evidence="1">
    <location>
        <begin position="88"/>
        <end position="173"/>
    </location>
</feature>
<dbReference type="AlphaFoldDB" id="A0A8K0WGR9"/>
<accession>A0A8K0WGR9</accession>
<name>A0A8K0WGR9_9HYPO</name>
<dbReference type="EMBL" id="JAGPXF010000002">
    <property type="protein sequence ID" value="KAH7257047.1"/>
    <property type="molecule type" value="Genomic_DNA"/>
</dbReference>
<feature type="compositionally biased region" description="Basic and acidic residues" evidence="1">
    <location>
        <begin position="141"/>
        <end position="152"/>
    </location>
</feature>
<feature type="compositionally biased region" description="Polar residues" evidence="1">
    <location>
        <begin position="90"/>
        <end position="102"/>
    </location>
</feature>
<feature type="compositionally biased region" description="Gly residues" evidence="1">
    <location>
        <begin position="109"/>
        <end position="119"/>
    </location>
</feature>
<evidence type="ECO:0000313" key="2">
    <source>
        <dbReference type="EMBL" id="KAH7257047.1"/>
    </source>
</evidence>
<evidence type="ECO:0000313" key="3">
    <source>
        <dbReference type="Proteomes" id="UP000813427"/>
    </source>
</evidence>
<keyword evidence="3" id="KW-1185">Reference proteome</keyword>
<dbReference type="OrthoDB" id="5057786at2759"/>
<organism evidence="2 3">
    <name type="scientific">Fusarium tricinctum</name>
    <dbReference type="NCBI Taxonomy" id="61284"/>
    <lineage>
        <taxon>Eukaryota</taxon>
        <taxon>Fungi</taxon>
        <taxon>Dikarya</taxon>
        <taxon>Ascomycota</taxon>
        <taxon>Pezizomycotina</taxon>
        <taxon>Sordariomycetes</taxon>
        <taxon>Hypocreomycetidae</taxon>
        <taxon>Hypocreales</taxon>
        <taxon>Nectriaceae</taxon>
        <taxon>Fusarium</taxon>
        <taxon>Fusarium tricinctum species complex</taxon>
    </lineage>
</organism>
<gene>
    <name evidence="2" type="ORF">BKA59DRAFT_469197</name>
</gene>
<proteinExistence type="predicted"/>
<protein>
    <submittedName>
        <fullName evidence="2">Uncharacterized protein</fullName>
    </submittedName>
</protein>
<reference evidence="2" key="1">
    <citation type="journal article" date="2021" name="Nat. Commun.">
        <title>Genetic determinants of endophytism in the Arabidopsis root mycobiome.</title>
        <authorList>
            <person name="Mesny F."/>
            <person name="Miyauchi S."/>
            <person name="Thiergart T."/>
            <person name="Pickel B."/>
            <person name="Atanasova L."/>
            <person name="Karlsson M."/>
            <person name="Huettel B."/>
            <person name="Barry K.W."/>
            <person name="Haridas S."/>
            <person name="Chen C."/>
            <person name="Bauer D."/>
            <person name="Andreopoulos W."/>
            <person name="Pangilinan J."/>
            <person name="LaButti K."/>
            <person name="Riley R."/>
            <person name="Lipzen A."/>
            <person name="Clum A."/>
            <person name="Drula E."/>
            <person name="Henrissat B."/>
            <person name="Kohler A."/>
            <person name="Grigoriev I.V."/>
            <person name="Martin F.M."/>
            <person name="Hacquard S."/>
        </authorList>
    </citation>
    <scope>NUCLEOTIDE SEQUENCE</scope>
    <source>
        <strain evidence="2">MPI-SDFR-AT-0068</strain>
    </source>
</reference>
<dbReference type="Proteomes" id="UP000813427">
    <property type="component" value="Unassembled WGS sequence"/>
</dbReference>
<sequence length="368" mass="41398">MLSFKHHALYWGLSLSTIPLTSLRELLNQHGLFPDSVNDIHFPVICLTLYLLIRYTLFLQDEKLKEDTRDVVTTFSGNVVAANLDEPTEEQQIANESNPNHTNANGNGIVNGNGNGNGSANGKAARGGKGKRKFVRGANGKPRELQLGKESDQNGNARLSNRNRTPQSPLVMPPDVGLRRLRKASMEKKKPTEHFLLVTASKHYSILYFISLALLCTRKDWVLGFGDSAENRCVVSAGRVFMTFMALGTLEPIRLDRWDVHVCGMGMFSSCYTPYDEGPNPCASALIGAGGLVLIEGIMETCYYKTLDQWPWWPEVWFESALTTSDIWIRIELLAPLVDVVETILYSISRHTHPEWYKEREELFQRPL</sequence>
<feature type="compositionally biased region" description="Basic residues" evidence="1">
    <location>
        <begin position="126"/>
        <end position="135"/>
    </location>
</feature>
<feature type="compositionally biased region" description="Polar residues" evidence="1">
    <location>
        <begin position="153"/>
        <end position="168"/>
    </location>
</feature>